<comment type="caution">
    <text evidence="3">The sequence shown here is derived from an EMBL/GenBank/DDBJ whole genome shotgun (WGS) entry which is preliminary data.</text>
</comment>
<feature type="region of interest" description="Disordered" evidence="1">
    <location>
        <begin position="23"/>
        <end position="48"/>
    </location>
</feature>
<protein>
    <submittedName>
        <fullName evidence="3">Uncharacterized protein</fullName>
    </submittedName>
</protein>
<dbReference type="RefSeq" id="WP_155353055.1">
    <property type="nucleotide sequence ID" value="NZ_BAAAHL010000012.1"/>
</dbReference>
<dbReference type="Proteomes" id="UP000331127">
    <property type="component" value="Unassembled WGS sequence"/>
</dbReference>
<gene>
    <name evidence="3" type="ORF">Amac_009330</name>
</gene>
<dbReference type="AlphaFoldDB" id="A0A5M3WM16"/>
<dbReference type="EMBL" id="BLAE01000006">
    <property type="protein sequence ID" value="GES07338.1"/>
    <property type="molecule type" value="Genomic_DNA"/>
</dbReference>
<evidence type="ECO:0000313" key="3">
    <source>
        <dbReference type="EMBL" id="GES07338.1"/>
    </source>
</evidence>
<evidence type="ECO:0000313" key="4">
    <source>
        <dbReference type="Proteomes" id="UP000331127"/>
    </source>
</evidence>
<keyword evidence="4" id="KW-1185">Reference proteome</keyword>
<evidence type="ECO:0000256" key="1">
    <source>
        <dbReference type="SAM" id="MobiDB-lite"/>
    </source>
</evidence>
<accession>A0A5M3WM16</accession>
<proteinExistence type="predicted"/>
<feature type="chain" id="PRO_5024387580" evidence="2">
    <location>
        <begin position="26"/>
        <end position="48"/>
    </location>
</feature>
<name>A0A5M3WM16_9ACTN</name>
<reference evidence="3 4" key="1">
    <citation type="submission" date="2019-10" db="EMBL/GenBank/DDBJ databases">
        <title>Whole genome shotgun sequence of Acrocarpospora macrocephala NBRC 16266.</title>
        <authorList>
            <person name="Ichikawa N."/>
            <person name="Kimura A."/>
            <person name="Kitahashi Y."/>
            <person name="Komaki H."/>
            <person name="Oguchi A."/>
        </authorList>
    </citation>
    <scope>NUCLEOTIDE SEQUENCE [LARGE SCALE GENOMIC DNA]</scope>
    <source>
        <strain evidence="3 4">NBRC 16266</strain>
    </source>
</reference>
<organism evidence="3 4">
    <name type="scientific">Acrocarpospora macrocephala</name>
    <dbReference type="NCBI Taxonomy" id="150177"/>
    <lineage>
        <taxon>Bacteria</taxon>
        <taxon>Bacillati</taxon>
        <taxon>Actinomycetota</taxon>
        <taxon>Actinomycetes</taxon>
        <taxon>Streptosporangiales</taxon>
        <taxon>Streptosporangiaceae</taxon>
        <taxon>Acrocarpospora</taxon>
    </lineage>
</organism>
<keyword evidence="2" id="KW-0732">Signal</keyword>
<evidence type="ECO:0000256" key="2">
    <source>
        <dbReference type="SAM" id="SignalP"/>
    </source>
</evidence>
<feature type="signal peptide" evidence="2">
    <location>
        <begin position="1"/>
        <end position="25"/>
    </location>
</feature>
<sequence>MTKSVRHILTASAALLTLMVTGASAPPSEKFPRRYANYTHMETEPTTP</sequence>